<evidence type="ECO:0000256" key="5">
    <source>
        <dbReference type="ARBA" id="ARBA00022801"/>
    </source>
</evidence>
<evidence type="ECO:0000313" key="13">
    <source>
        <dbReference type="Proteomes" id="UP000266301"/>
    </source>
</evidence>
<proteinExistence type="inferred from homology"/>
<dbReference type="GO" id="GO:0017111">
    <property type="term" value="F:ribonucleoside triphosphate phosphatase activity"/>
    <property type="evidence" value="ECO:0007669"/>
    <property type="project" value="InterPro"/>
</dbReference>
<keyword evidence="5 10" id="KW-0378">Hydrolase</keyword>
<keyword evidence="7 10" id="KW-0546">Nucleotide metabolism</keyword>
<dbReference type="Pfam" id="PF01725">
    <property type="entry name" value="Ham1p_like"/>
    <property type="match status" value="1"/>
</dbReference>
<dbReference type="GO" id="GO:0000166">
    <property type="term" value="F:nucleotide binding"/>
    <property type="evidence" value="ECO:0007669"/>
    <property type="project" value="UniProtKB-KW"/>
</dbReference>
<evidence type="ECO:0000256" key="2">
    <source>
        <dbReference type="ARBA" id="ARBA00011738"/>
    </source>
</evidence>
<feature type="binding site" evidence="10">
    <location>
        <position position="71"/>
    </location>
    <ligand>
        <name>Mg(2+)</name>
        <dbReference type="ChEBI" id="CHEBI:18420"/>
    </ligand>
</feature>
<dbReference type="GO" id="GO:0036220">
    <property type="term" value="F:ITP diphosphatase activity"/>
    <property type="evidence" value="ECO:0007669"/>
    <property type="project" value="UniProtKB-UniRule"/>
</dbReference>
<feature type="active site" description="Proton acceptor" evidence="10">
    <location>
        <position position="71"/>
    </location>
</feature>
<dbReference type="PANTHER" id="PTHR11067">
    <property type="entry name" value="INOSINE TRIPHOSPHATE PYROPHOSPHATASE/HAM1 PROTEIN"/>
    <property type="match status" value="1"/>
</dbReference>
<evidence type="ECO:0000256" key="1">
    <source>
        <dbReference type="ARBA" id="ARBA00008023"/>
    </source>
</evidence>
<comment type="cofactor">
    <cofactor evidence="10">
        <name>Mg(2+)</name>
        <dbReference type="ChEBI" id="CHEBI:18420"/>
    </cofactor>
    <text evidence="10">Binds 1 Mg(2+) ion per subunit.</text>
</comment>
<dbReference type="KEGG" id="cfer:D4Z93_03160"/>
<comment type="function">
    <text evidence="10">Pyrophosphatase that catalyzes the hydrolysis of nucleoside triphosphates to their monophosphate derivatives, with a high preference for the non-canonical purine nucleotides XTP (xanthosine triphosphate), dITP (deoxyinosine triphosphate) and ITP. Seems to function as a house-cleaning enzyme that removes non-canonical purine nucleotides from the nucleotide pool, thus preventing their incorporation into DNA/RNA and avoiding chromosomal lesions.</text>
</comment>
<dbReference type="FunFam" id="3.90.950.10:FF:000001">
    <property type="entry name" value="dITP/XTP pyrophosphatase"/>
    <property type="match status" value="1"/>
</dbReference>
<evidence type="ECO:0000256" key="11">
    <source>
        <dbReference type="RuleBase" id="RU003781"/>
    </source>
</evidence>
<keyword evidence="13" id="KW-1185">Reference proteome</keyword>
<dbReference type="GO" id="GO:0035870">
    <property type="term" value="F:dITP diphosphatase activity"/>
    <property type="evidence" value="ECO:0007669"/>
    <property type="project" value="UniProtKB-UniRule"/>
</dbReference>
<accession>A0A386H220</accession>
<dbReference type="HAMAP" id="MF_01405">
    <property type="entry name" value="Non_canon_purine_NTPase"/>
    <property type="match status" value="1"/>
</dbReference>
<dbReference type="InterPro" id="IPR020922">
    <property type="entry name" value="dITP/XTP_pyrophosphatase"/>
</dbReference>
<feature type="binding site" evidence="10">
    <location>
        <begin position="182"/>
        <end position="183"/>
    </location>
    <ligand>
        <name>substrate</name>
    </ligand>
</feature>
<dbReference type="RefSeq" id="WP_119970371.1">
    <property type="nucleotide sequence ID" value="NZ_CP032416.1"/>
</dbReference>
<dbReference type="CDD" id="cd00515">
    <property type="entry name" value="HAM1"/>
    <property type="match status" value="1"/>
</dbReference>
<evidence type="ECO:0000256" key="7">
    <source>
        <dbReference type="ARBA" id="ARBA00023080"/>
    </source>
</evidence>
<comment type="catalytic activity">
    <reaction evidence="8 10">
        <text>dITP + H2O = dIMP + diphosphate + H(+)</text>
        <dbReference type="Rhea" id="RHEA:28342"/>
        <dbReference type="ChEBI" id="CHEBI:15377"/>
        <dbReference type="ChEBI" id="CHEBI:15378"/>
        <dbReference type="ChEBI" id="CHEBI:33019"/>
        <dbReference type="ChEBI" id="CHEBI:61194"/>
        <dbReference type="ChEBI" id="CHEBI:61382"/>
        <dbReference type="EC" id="3.6.1.66"/>
    </reaction>
</comment>
<dbReference type="Gene3D" id="3.90.950.10">
    <property type="match status" value="1"/>
</dbReference>
<dbReference type="GO" id="GO:0046872">
    <property type="term" value="F:metal ion binding"/>
    <property type="evidence" value="ECO:0007669"/>
    <property type="project" value="UniProtKB-KW"/>
</dbReference>
<dbReference type="Proteomes" id="UP000266301">
    <property type="component" value="Chromosome"/>
</dbReference>
<feature type="binding site" evidence="10">
    <location>
        <position position="41"/>
    </location>
    <ligand>
        <name>Mg(2+)</name>
        <dbReference type="ChEBI" id="CHEBI:18420"/>
    </ligand>
</feature>
<protein>
    <recommendedName>
        <fullName evidence="10">dITP/XTP pyrophosphatase</fullName>
        <ecNumber evidence="10">3.6.1.66</ecNumber>
    </recommendedName>
    <alternativeName>
        <fullName evidence="10">Non-canonical purine NTP pyrophosphatase</fullName>
    </alternativeName>
    <alternativeName>
        <fullName evidence="10">Non-standard purine NTP pyrophosphatase</fullName>
    </alternativeName>
    <alternativeName>
        <fullName evidence="10">Nucleoside-triphosphate diphosphatase</fullName>
    </alternativeName>
    <alternativeName>
        <fullName evidence="10">Nucleoside-triphosphate pyrophosphatase</fullName>
        <shortName evidence="10">NTPase</shortName>
    </alternativeName>
</protein>
<dbReference type="InterPro" id="IPR029001">
    <property type="entry name" value="ITPase-like_fam"/>
</dbReference>
<keyword evidence="6 10" id="KW-0460">Magnesium</keyword>
<keyword evidence="4 10" id="KW-0547">Nucleotide-binding</keyword>
<dbReference type="OrthoDB" id="9807456at2"/>
<dbReference type="GO" id="GO:0005829">
    <property type="term" value="C:cytosol"/>
    <property type="evidence" value="ECO:0007669"/>
    <property type="project" value="TreeGrafter"/>
</dbReference>
<comment type="subunit">
    <text evidence="2 10">Homodimer.</text>
</comment>
<evidence type="ECO:0000256" key="6">
    <source>
        <dbReference type="ARBA" id="ARBA00022842"/>
    </source>
</evidence>
<evidence type="ECO:0000256" key="9">
    <source>
        <dbReference type="ARBA" id="ARBA00052017"/>
    </source>
</evidence>
<dbReference type="InterPro" id="IPR002637">
    <property type="entry name" value="RdgB/HAM1"/>
</dbReference>
<organism evidence="12 13">
    <name type="scientific">Clostridium fermenticellae</name>
    <dbReference type="NCBI Taxonomy" id="2068654"/>
    <lineage>
        <taxon>Bacteria</taxon>
        <taxon>Bacillati</taxon>
        <taxon>Bacillota</taxon>
        <taxon>Clostridia</taxon>
        <taxon>Eubacteriales</taxon>
        <taxon>Clostridiaceae</taxon>
        <taxon>Clostridium</taxon>
    </lineage>
</organism>
<dbReference type="EMBL" id="CP032416">
    <property type="protein sequence ID" value="AYD39593.1"/>
    <property type="molecule type" value="Genomic_DNA"/>
</dbReference>
<evidence type="ECO:0000313" key="12">
    <source>
        <dbReference type="EMBL" id="AYD39593.1"/>
    </source>
</evidence>
<evidence type="ECO:0000256" key="3">
    <source>
        <dbReference type="ARBA" id="ARBA00022723"/>
    </source>
</evidence>
<dbReference type="NCBIfam" id="TIGR00042">
    <property type="entry name" value="RdgB/HAM1 family non-canonical purine NTP pyrophosphatase"/>
    <property type="match status" value="1"/>
</dbReference>
<dbReference type="GO" id="GO:0036222">
    <property type="term" value="F:XTP diphosphatase activity"/>
    <property type="evidence" value="ECO:0007669"/>
    <property type="project" value="UniProtKB-UniRule"/>
</dbReference>
<dbReference type="AlphaFoldDB" id="A0A386H220"/>
<sequence length="198" mass="22193">MKKLIVASNNQGKIKEIKQILSKYDMNIVSLKDEKIDIEVEENGTTFMENAYIKASMIHKLVKDCMVLADDSGLMVDCLNGAPGIYSARFAGEHGNSKKNNDKLLDLLSKKDKDKKTAKFVCSMVLIVNDNKVIKVQGEVSGEIIDKEKGMNGFGYDPLFYMPEYNMTFGEMDSGLKNSISHRANALKKLEKEIEQIV</sequence>
<comment type="catalytic activity">
    <reaction evidence="9 10">
        <text>XTP + H2O = XMP + diphosphate + H(+)</text>
        <dbReference type="Rhea" id="RHEA:28610"/>
        <dbReference type="ChEBI" id="CHEBI:15377"/>
        <dbReference type="ChEBI" id="CHEBI:15378"/>
        <dbReference type="ChEBI" id="CHEBI:33019"/>
        <dbReference type="ChEBI" id="CHEBI:57464"/>
        <dbReference type="ChEBI" id="CHEBI:61314"/>
        <dbReference type="EC" id="3.6.1.66"/>
    </reaction>
</comment>
<feature type="binding site" evidence="10">
    <location>
        <position position="177"/>
    </location>
    <ligand>
        <name>substrate</name>
    </ligand>
</feature>
<reference evidence="12 13" key="1">
    <citation type="journal article" date="2019" name="Int. J. Syst. Evol. Microbiol.">
        <title>Clostridium fermenticellae sp. nov., isolated from the mud in a fermentation cellar for the production of the Chinese liquor, baijiu.</title>
        <authorList>
            <person name="Xu P.X."/>
            <person name="Chai L.J."/>
            <person name="Qiu T."/>
            <person name="Zhang X.J."/>
            <person name="Lu Z.M."/>
            <person name="Xiao C."/>
            <person name="Wang S.T."/>
            <person name="Shen C.H."/>
            <person name="Shi J.S."/>
            <person name="Xu Z.H."/>
        </authorList>
    </citation>
    <scope>NUCLEOTIDE SEQUENCE [LARGE SCALE GENOMIC DNA]</scope>
    <source>
        <strain evidence="12 13">JN500901</strain>
    </source>
</reference>
<gene>
    <name evidence="12" type="ORF">D4Z93_03160</name>
</gene>
<dbReference type="PANTHER" id="PTHR11067:SF9">
    <property type="entry name" value="INOSINE TRIPHOSPHATE PYROPHOSPHATASE"/>
    <property type="match status" value="1"/>
</dbReference>
<dbReference type="GO" id="GO:0009146">
    <property type="term" value="P:purine nucleoside triphosphate catabolic process"/>
    <property type="evidence" value="ECO:0007669"/>
    <property type="project" value="UniProtKB-UniRule"/>
</dbReference>
<feature type="binding site" evidence="10">
    <location>
        <begin position="154"/>
        <end position="157"/>
    </location>
    <ligand>
        <name>substrate</name>
    </ligand>
</feature>
<evidence type="ECO:0000256" key="10">
    <source>
        <dbReference type="HAMAP-Rule" id="MF_01405"/>
    </source>
</evidence>
<comment type="similarity">
    <text evidence="1 10 11">Belongs to the HAM1 NTPase family.</text>
</comment>
<keyword evidence="3 10" id="KW-0479">Metal-binding</keyword>
<name>A0A386H220_9CLOT</name>
<evidence type="ECO:0000256" key="4">
    <source>
        <dbReference type="ARBA" id="ARBA00022741"/>
    </source>
</evidence>
<evidence type="ECO:0000256" key="8">
    <source>
        <dbReference type="ARBA" id="ARBA00051875"/>
    </source>
</evidence>
<comment type="catalytic activity">
    <reaction evidence="10">
        <text>ITP + H2O = IMP + diphosphate + H(+)</text>
        <dbReference type="Rhea" id="RHEA:29399"/>
        <dbReference type="ChEBI" id="CHEBI:15377"/>
        <dbReference type="ChEBI" id="CHEBI:15378"/>
        <dbReference type="ChEBI" id="CHEBI:33019"/>
        <dbReference type="ChEBI" id="CHEBI:58053"/>
        <dbReference type="ChEBI" id="CHEBI:61402"/>
        <dbReference type="EC" id="3.6.1.66"/>
    </reaction>
</comment>
<dbReference type="EC" id="3.6.1.66" evidence="10"/>
<feature type="binding site" evidence="10">
    <location>
        <begin position="8"/>
        <end position="13"/>
    </location>
    <ligand>
        <name>substrate</name>
    </ligand>
</feature>
<dbReference type="NCBIfam" id="NF011397">
    <property type="entry name" value="PRK14822.1"/>
    <property type="match status" value="1"/>
</dbReference>
<dbReference type="GO" id="GO:0009117">
    <property type="term" value="P:nucleotide metabolic process"/>
    <property type="evidence" value="ECO:0007669"/>
    <property type="project" value="UniProtKB-KW"/>
</dbReference>
<feature type="binding site" evidence="10">
    <location>
        <position position="72"/>
    </location>
    <ligand>
        <name>substrate</name>
    </ligand>
</feature>
<dbReference type="SUPFAM" id="SSF52972">
    <property type="entry name" value="ITPase-like"/>
    <property type="match status" value="1"/>
</dbReference>